<protein>
    <submittedName>
        <fullName evidence="1">Uncharacterized protein</fullName>
    </submittedName>
</protein>
<evidence type="ECO:0000313" key="1">
    <source>
        <dbReference type="EMBL" id="MBW4544201.1"/>
    </source>
</evidence>
<evidence type="ECO:0000313" key="2">
    <source>
        <dbReference type="Proteomes" id="UP000753908"/>
    </source>
</evidence>
<proteinExistence type="predicted"/>
<name>A0A951UA76_9CYAN</name>
<organism evidence="1 2">
    <name type="scientific">Symplocastrum torsivum CPER-KK1</name>
    <dbReference type="NCBI Taxonomy" id="450513"/>
    <lineage>
        <taxon>Bacteria</taxon>
        <taxon>Bacillati</taxon>
        <taxon>Cyanobacteriota</taxon>
        <taxon>Cyanophyceae</taxon>
        <taxon>Oscillatoriophycideae</taxon>
        <taxon>Oscillatoriales</taxon>
        <taxon>Microcoleaceae</taxon>
        <taxon>Symplocastrum</taxon>
    </lineage>
</organism>
<sequence length="59" mass="6561">MLKARDLKLTRLGDFTLGGLHHKISNWLAQNPEANILNITASSNVKTTGWDCLICYSES</sequence>
<reference evidence="1" key="1">
    <citation type="submission" date="2021-05" db="EMBL/GenBank/DDBJ databases">
        <authorList>
            <person name="Pietrasiak N."/>
            <person name="Ward R."/>
            <person name="Stajich J.E."/>
            <person name="Kurbessoian T."/>
        </authorList>
    </citation>
    <scope>NUCLEOTIDE SEQUENCE</scope>
    <source>
        <strain evidence="1">CPER-KK1</strain>
    </source>
</reference>
<dbReference type="AlphaFoldDB" id="A0A951UA76"/>
<reference evidence="1" key="2">
    <citation type="journal article" date="2022" name="Microbiol. Resour. Announc.">
        <title>Metagenome Sequencing to Explore Phylogenomics of Terrestrial Cyanobacteria.</title>
        <authorList>
            <person name="Ward R.D."/>
            <person name="Stajich J.E."/>
            <person name="Johansen J.R."/>
            <person name="Huntemann M."/>
            <person name="Clum A."/>
            <person name="Foster B."/>
            <person name="Foster B."/>
            <person name="Roux S."/>
            <person name="Palaniappan K."/>
            <person name="Varghese N."/>
            <person name="Mukherjee S."/>
            <person name="Reddy T.B.K."/>
            <person name="Daum C."/>
            <person name="Copeland A."/>
            <person name="Chen I.A."/>
            <person name="Ivanova N.N."/>
            <person name="Kyrpides N.C."/>
            <person name="Shapiro N."/>
            <person name="Eloe-Fadrosh E.A."/>
            <person name="Pietrasiak N."/>
        </authorList>
    </citation>
    <scope>NUCLEOTIDE SEQUENCE</scope>
    <source>
        <strain evidence="1">CPER-KK1</strain>
    </source>
</reference>
<accession>A0A951UA76</accession>
<dbReference type="EMBL" id="JAHHIF010000007">
    <property type="protein sequence ID" value="MBW4544201.1"/>
    <property type="molecule type" value="Genomic_DNA"/>
</dbReference>
<gene>
    <name evidence="1" type="ORF">KME25_07145</name>
</gene>
<comment type="caution">
    <text evidence="1">The sequence shown here is derived from an EMBL/GenBank/DDBJ whole genome shotgun (WGS) entry which is preliminary data.</text>
</comment>
<dbReference type="Proteomes" id="UP000753908">
    <property type="component" value="Unassembled WGS sequence"/>
</dbReference>